<dbReference type="EMBL" id="PHHE01000001">
    <property type="protein sequence ID" value="PKA67979.1"/>
    <property type="molecule type" value="Genomic_DNA"/>
</dbReference>
<dbReference type="Proteomes" id="UP000232455">
    <property type="component" value="Unassembled WGS sequence"/>
</dbReference>
<protein>
    <submittedName>
        <fullName evidence="1">Uncharacterized protein</fullName>
    </submittedName>
</protein>
<reference evidence="1 2" key="1">
    <citation type="submission" date="2017-11" db="EMBL/GenBank/DDBJ databases">
        <title>Genome sequencing of a diverse group of Pseudomonas species.</title>
        <authorList>
            <person name="Loper J."/>
        </authorList>
    </citation>
    <scope>NUCLEOTIDE SEQUENCE [LARGE SCALE GENOMIC DNA]</scope>
    <source>
        <strain evidence="1 2">LMG 25716</strain>
    </source>
</reference>
<organism evidence="1 2">
    <name type="scientific">Pseudomonas baetica</name>
    <dbReference type="NCBI Taxonomy" id="674054"/>
    <lineage>
        <taxon>Bacteria</taxon>
        <taxon>Pseudomonadati</taxon>
        <taxon>Pseudomonadota</taxon>
        <taxon>Gammaproteobacteria</taxon>
        <taxon>Pseudomonadales</taxon>
        <taxon>Pseudomonadaceae</taxon>
        <taxon>Pseudomonas</taxon>
    </lineage>
</organism>
<name>A0ABX4PSG9_9PSED</name>
<evidence type="ECO:0000313" key="2">
    <source>
        <dbReference type="Proteomes" id="UP000232455"/>
    </source>
</evidence>
<proteinExistence type="predicted"/>
<evidence type="ECO:0000313" key="1">
    <source>
        <dbReference type="EMBL" id="PKA67979.1"/>
    </source>
</evidence>
<accession>A0ABX4PSG9</accession>
<sequence>MCSAQEMLLTLRRQGETLNATELFGTLIENSKYTRRNSRSNSQLDKSKIAISCNRLANTPSCGKVYVPCALPLGTRCGVRRCRRLIIGPVPIKLYDQLMAAIFVNDGNVYAVGHLSNPLPLINVLEF</sequence>
<keyword evidence="2" id="KW-1185">Reference proteome</keyword>
<comment type="caution">
    <text evidence="1">The sequence shown here is derived from an EMBL/GenBank/DDBJ whole genome shotgun (WGS) entry which is preliminary data.</text>
</comment>
<gene>
    <name evidence="1" type="ORF">ATI02_0700</name>
</gene>